<gene>
    <name evidence="1" type="ORF">GPUN_0758</name>
</gene>
<accession>H5T9B9</accession>
<protein>
    <submittedName>
        <fullName evidence="1">Uncharacterized protein</fullName>
    </submittedName>
</protein>
<sequence length="46" mass="5226">MTDKTTIKAAIPRLIPTIEKRLINATKLCLVPDWEYLNATKAEIDI</sequence>
<reference evidence="1 2" key="2">
    <citation type="journal article" date="2017" name="Antonie Van Leeuwenhoek">
        <title>Rhizobium rhizosphaerae sp. nov., a novel species isolated from rice rhizosphere.</title>
        <authorList>
            <person name="Zhao J.J."/>
            <person name="Zhang J."/>
            <person name="Zhang R.J."/>
            <person name="Zhang C.W."/>
            <person name="Yin H.Q."/>
            <person name="Zhang X.X."/>
        </authorList>
    </citation>
    <scope>NUCLEOTIDE SEQUENCE [LARGE SCALE GENOMIC DNA]</scope>
    <source>
        <strain evidence="1 2">ACAM 611</strain>
    </source>
</reference>
<proteinExistence type="predicted"/>
<evidence type="ECO:0000313" key="2">
    <source>
        <dbReference type="Proteomes" id="UP000053586"/>
    </source>
</evidence>
<comment type="caution">
    <text evidence="1">The sequence shown here is derived from an EMBL/GenBank/DDBJ whole genome shotgun (WGS) entry which is preliminary data.</text>
</comment>
<reference evidence="1 2" key="1">
    <citation type="journal article" date="2012" name="J. Bacteriol.">
        <title>Genome sequence of proteorhodopsin-containing sea ice bacterium Glaciecola punicea ACAM 611T.</title>
        <authorList>
            <person name="Qin Q.-L."/>
            <person name="Xie B.-B."/>
            <person name="Shu Y.-L."/>
            <person name="Rong J.-C."/>
            <person name="Zhao D.-L."/>
            <person name="Zhang X.-Y."/>
            <person name="Chen X.-L."/>
            <person name="Zhou B.-C."/>
            <person name="Zhanga Y.-Z."/>
        </authorList>
    </citation>
    <scope>NUCLEOTIDE SEQUENCE [LARGE SCALE GENOMIC DNA]</scope>
    <source>
        <strain evidence="1 2">ACAM 611</strain>
    </source>
</reference>
<organism evidence="1 2">
    <name type="scientific">Glaciecola punicea ACAM 611</name>
    <dbReference type="NCBI Taxonomy" id="1121923"/>
    <lineage>
        <taxon>Bacteria</taxon>
        <taxon>Pseudomonadati</taxon>
        <taxon>Pseudomonadota</taxon>
        <taxon>Gammaproteobacteria</taxon>
        <taxon>Alteromonadales</taxon>
        <taxon>Alteromonadaceae</taxon>
        <taxon>Glaciecola</taxon>
    </lineage>
</organism>
<keyword evidence="2" id="KW-1185">Reference proteome</keyword>
<dbReference type="EMBL" id="BAET01000007">
    <property type="protein sequence ID" value="GAB54896.1"/>
    <property type="molecule type" value="Genomic_DNA"/>
</dbReference>
<dbReference type="AlphaFoldDB" id="H5T9B9"/>
<name>H5T9B9_9ALTE</name>
<evidence type="ECO:0000313" key="1">
    <source>
        <dbReference type="EMBL" id="GAB54896.1"/>
    </source>
</evidence>
<dbReference type="Proteomes" id="UP000053586">
    <property type="component" value="Unassembled WGS sequence"/>
</dbReference>